<gene>
    <name evidence="2" type="ORF">PAM7971_03701</name>
</gene>
<dbReference type="EMBL" id="FWFW01000019">
    <property type="protein sequence ID" value="SLN69320.1"/>
    <property type="molecule type" value="Genomic_DNA"/>
</dbReference>
<proteinExistence type="predicted"/>
<feature type="transmembrane region" description="Helical" evidence="1">
    <location>
        <begin position="28"/>
        <end position="51"/>
    </location>
</feature>
<organism evidence="2 3">
    <name type="scientific">Pacificibacter marinus</name>
    <dbReference type="NCBI Taxonomy" id="658057"/>
    <lineage>
        <taxon>Bacteria</taxon>
        <taxon>Pseudomonadati</taxon>
        <taxon>Pseudomonadota</taxon>
        <taxon>Alphaproteobacteria</taxon>
        <taxon>Rhodobacterales</taxon>
        <taxon>Roseobacteraceae</taxon>
        <taxon>Pacificibacter</taxon>
    </lineage>
</organism>
<keyword evidence="1" id="KW-0472">Membrane</keyword>
<dbReference type="Proteomes" id="UP000193307">
    <property type="component" value="Unassembled WGS sequence"/>
</dbReference>
<accession>A0A1Y5TSQ2</accession>
<keyword evidence="1" id="KW-1133">Transmembrane helix</keyword>
<dbReference type="RefSeq" id="WP_085850771.1">
    <property type="nucleotide sequence ID" value="NZ_FNZV01000020.1"/>
</dbReference>
<protein>
    <submittedName>
        <fullName evidence="2">Uncharacterized protein</fullName>
    </submittedName>
</protein>
<evidence type="ECO:0000256" key="1">
    <source>
        <dbReference type="SAM" id="Phobius"/>
    </source>
</evidence>
<keyword evidence="1" id="KW-0812">Transmembrane</keyword>
<evidence type="ECO:0000313" key="3">
    <source>
        <dbReference type="Proteomes" id="UP000193307"/>
    </source>
</evidence>
<sequence length="68" mass="7159">MIVILLIFTLLSAFTAAAIIMIMGFSFWIALALYPVTGIVALVIGAAAIAFGKTYFAVRQTPTAPSHA</sequence>
<evidence type="ECO:0000313" key="2">
    <source>
        <dbReference type="EMBL" id="SLN69320.1"/>
    </source>
</evidence>
<name>A0A1Y5TSQ2_9RHOB</name>
<reference evidence="2 3" key="1">
    <citation type="submission" date="2017-03" db="EMBL/GenBank/DDBJ databases">
        <authorList>
            <person name="Afonso C.L."/>
            <person name="Miller P.J."/>
            <person name="Scott M.A."/>
            <person name="Spackman E."/>
            <person name="Goraichik I."/>
            <person name="Dimitrov K.M."/>
            <person name="Suarez D.L."/>
            <person name="Swayne D.E."/>
        </authorList>
    </citation>
    <scope>NUCLEOTIDE SEQUENCE [LARGE SCALE GENOMIC DNA]</scope>
    <source>
        <strain evidence="2 3">CECT 7971</strain>
    </source>
</reference>
<dbReference type="AlphaFoldDB" id="A0A1Y5TSQ2"/>
<keyword evidence="3" id="KW-1185">Reference proteome</keyword>